<feature type="non-terminal residue" evidence="3">
    <location>
        <position position="1"/>
    </location>
</feature>
<reference evidence="3" key="1">
    <citation type="submission" date="2019-05" db="EMBL/GenBank/DDBJ databases">
        <title>Annotation for the trematode Fasciolopsis buski.</title>
        <authorList>
            <person name="Choi Y.-J."/>
        </authorList>
    </citation>
    <scope>NUCLEOTIDE SEQUENCE</scope>
    <source>
        <strain evidence="3">HT</strain>
        <tissue evidence="3">Whole worm</tissue>
    </source>
</reference>
<dbReference type="InterPro" id="IPR011993">
    <property type="entry name" value="PH-like_dom_sf"/>
</dbReference>
<protein>
    <recommendedName>
        <fullName evidence="2">IRS-type PTB domain-containing protein</fullName>
    </recommendedName>
</protein>
<dbReference type="EMBL" id="LUCM01000213">
    <property type="protein sequence ID" value="KAA0200916.1"/>
    <property type="molecule type" value="Genomic_DNA"/>
</dbReference>
<gene>
    <name evidence="3" type="ORF">FBUS_03082</name>
</gene>
<dbReference type="OrthoDB" id="6250543at2759"/>
<evidence type="ECO:0000313" key="4">
    <source>
        <dbReference type="Proteomes" id="UP000728185"/>
    </source>
</evidence>
<dbReference type="SUPFAM" id="SSF50729">
    <property type="entry name" value="PH domain-like"/>
    <property type="match status" value="1"/>
</dbReference>
<dbReference type="Gene3D" id="2.30.29.30">
    <property type="entry name" value="Pleckstrin-homology domain (PH domain)/Phosphotyrosine-binding domain (PTB)"/>
    <property type="match status" value="1"/>
</dbReference>
<feature type="compositionally biased region" description="Basic and acidic residues" evidence="1">
    <location>
        <begin position="1"/>
        <end position="11"/>
    </location>
</feature>
<dbReference type="Pfam" id="PF02174">
    <property type="entry name" value="IRS"/>
    <property type="match status" value="1"/>
</dbReference>
<proteinExistence type="predicted"/>
<accession>A0A8E0S4M7</accession>
<dbReference type="AlphaFoldDB" id="A0A8E0S4M7"/>
<comment type="caution">
    <text evidence="3">The sequence shown here is derived from an EMBL/GenBank/DDBJ whole genome shotgun (WGS) entry which is preliminary data.</text>
</comment>
<feature type="region of interest" description="Disordered" evidence="1">
    <location>
        <begin position="1"/>
        <end position="38"/>
    </location>
</feature>
<evidence type="ECO:0000259" key="2">
    <source>
        <dbReference type="Pfam" id="PF02174"/>
    </source>
</evidence>
<dbReference type="InterPro" id="IPR002404">
    <property type="entry name" value="IRS_PTB"/>
</dbReference>
<feature type="compositionally biased region" description="Polar residues" evidence="1">
    <location>
        <begin position="373"/>
        <end position="388"/>
    </location>
</feature>
<name>A0A8E0S4M7_9TREM</name>
<feature type="region of interest" description="Disordered" evidence="1">
    <location>
        <begin position="373"/>
        <end position="401"/>
    </location>
</feature>
<organism evidence="3 4">
    <name type="scientific">Fasciolopsis buskii</name>
    <dbReference type="NCBI Taxonomy" id="27845"/>
    <lineage>
        <taxon>Eukaryota</taxon>
        <taxon>Metazoa</taxon>
        <taxon>Spiralia</taxon>
        <taxon>Lophotrochozoa</taxon>
        <taxon>Platyhelminthes</taxon>
        <taxon>Trematoda</taxon>
        <taxon>Digenea</taxon>
        <taxon>Plagiorchiida</taxon>
        <taxon>Echinostomata</taxon>
        <taxon>Echinostomatoidea</taxon>
        <taxon>Fasciolidae</taxon>
        <taxon>Fasciolopsis</taxon>
    </lineage>
</organism>
<dbReference type="Proteomes" id="UP000728185">
    <property type="component" value="Unassembled WGS sequence"/>
</dbReference>
<evidence type="ECO:0000256" key="1">
    <source>
        <dbReference type="SAM" id="MobiDB-lite"/>
    </source>
</evidence>
<evidence type="ECO:0000313" key="3">
    <source>
        <dbReference type="EMBL" id="KAA0200916.1"/>
    </source>
</evidence>
<keyword evidence="4" id="KW-1185">Reference proteome</keyword>
<sequence>ELQNTSDRDDISLTDASQLDTDFPVKSSDSDPTIGPVDQSVGGSLTLYLESGETCRLRLNTSTDYGQCLLALYSIMNKNKLLRGYPDIEHAWIVTVRYKIRATQIPLASLMASGFTNSIGRRFLCLTISEFLIVHSNLRQPEMVCPYSFVRQCASRRDGQFRLFLGRASPMGECEVAVQMSNAAIARSAHELFVKLMNQSGARYHQFRSSFVDNVNTELTEQFPRLPRPSLAVIRTESNDPQVIRIGFGTPSSAKSDESKRSARLSEANTRSWYTLSRENSHPTPIDVSVKNQSSLGVRRVKSFILAESLRAGTAGHRDMHSRRRIRSTDGRVCITGEKSSLPKSICSSIATTPLIEACDHYVEMTDHFDASENTPHQMTLSGHSVQESGRPRHASSPGVANSVQVTLRCKSHIPWSVHRSPLLSSVSVASTNSISNRPSRPMSHRGDDTLFADVVCDPQSGILNHPNGKTRQSLTLLHSDSGCWNRQTNRRNSISMFCHGVHPRLRTMSDVTSTTNWDRSALRSARRKLSDIHFSHPTQQPLDPGTCRTTEGQNASTGWRFSFASFLSSPVDSSTRNSCTTAACCTPASCSNLQRSQDLIQILEVGYENNSHDLAIQSRPRAHTVGSSLLIGSRLAATKLVCKPHVIRAPRHPRLYSPKETMIELNTSDHTFGRLLAYNSTHADQNRPSCTLSFADHYAL</sequence>
<feature type="domain" description="IRS-type PTB" evidence="2">
    <location>
        <begin position="118"/>
        <end position="183"/>
    </location>
</feature>